<evidence type="ECO:0000313" key="6">
    <source>
        <dbReference type="Proteomes" id="UP000595897"/>
    </source>
</evidence>
<keyword evidence="6" id="KW-1185">Reference proteome</keyword>
<dbReference type="Pfam" id="PF13377">
    <property type="entry name" value="Peripla_BP_3"/>
    <property type="match status" value="1"/>
</dbReference>
<dbReference type="Proteomes" id="UP000595897">
    <property type="component" value="Chromosome"/>
</dbReference>
<dbReference type="GO" id="GO:0000976">
    <property type="term" value="F:transcription cis-regulatory region binding"/>
    <property type="evidence" value="ECO:0007669"/>
    <property type="project" value="TreeGrafter"/>
</dbReference>
<dbReference type="PANTHER" id="PTHR30146:SF109">
    <property type="entry name" value="HTH-TYPE TRANSCRIPTIONAL REGULATOR GALS"/>
    <property type="match status" value="1"/>
</dbReference>
<proteinExistence type="predicted"/>
<dbReference type="PANTHER" id="PTHR30146">
    <property type="entry name" value="LACI-RELATED TRANSCRIPTIONAL REPRESSOR"/>
    <property type="match status" value="1"/>
</dbReference>
<dbReference type="Gene3D" id="3.40.50.2300">
    <property type="match status" value="2"/>
</dbReference>
<evidence type="ECO:0000313" key="5">
    <source>
        <dbReference type="EMBL" id="BCN32191.1"/>
    </source>
</evidence>
<accession>A0A7R7EP41</accession>
<dbReference type="NCBIfam" id="TIGR00254">
    <property type="entry name" value="GGDEF"/>
    <property type="match status" value="1"/>
</dbReference>
<dbReference type="CDD" id="cd06267">
    <property type="entry name" value="PBP1_LacI_sugar_binding-like"/>
    <property type="match status" value="1"/>
</dbReference>
<dbReference type="AlphaFoldDB" id="A0A7R7EP41"/>
<evidence type="ECO:0000256" key="3">
    <source>
        <dbReference type="ARBA" id="ARBA00023163"/>
    </source>
</evidence>
<gene>
    <name evidence="5" type="ORF">bsdtb5_34860</name>
</gene>
<evidence type="ECO:0000256" key="2">
    <source>
        <dbReference type="ARBA" id="ARBA00023125"/>
    </source>
</evidence>
<dbReference type="InterPro" id="IPR028082">
    <property type="entry name" value="Peripla_BP_I"/>
</dbReference>
<keyword evidence="3" id="KW-0804">Transcription</keyword>
<dbReference type="SUPFAM" id="SSF53822">
    <property type="entry name" value="Periplasmic binding protein-like I"/>
    <property type="match status" value="1"/>
</dbReference>
<protein>
    <recommendedName>
        <fullName evidence="4">GGDEF domain-containing protein</fullName>
    </recommendedName>
</protein>
<dbReference type="GO" id="GO:0003700">
    <property type="term" value="F:DNA-binding transcription factor activity"/>
    <property type="evidence" value="ECO:0007669"/>
    <property type="project" value="TreeGrafter"/>
</dbReference>
<keyword evidence="2" id="KW-0238">DNA-binding</keyword>
<reference evidence="5 6" key="1">
    <citation type="submission" date="2020-11" db="EMBL/GenBank/DDBJ databases">
        <title>Draft genome sequencing of a Lachnospiraceae strain isolated from anoxic soil subjected to BSD treatment.</title>
        <authorList>
            <person name="Uek A."/>
            <person name="Tonouchi A."/>
        </authorList>
    </citation>
    <scope>NUCLEOTIDE SEQUENCE [LARGE SCALE GENOMIC DNA]</scope>
    <source>
        <strain evidence="5 6">TB5</strain>
    </source>
</reference>
<dbReference type="Gene3D" id="3.30.70.270">
    <property type="match status" value="1"/>
</dbReference>
<dbReference type="SUPFAM" id="SSF55073">
    <property type="entry name" value="Nucleotide cyclase"/>
    <property type="match status" value="1"/>
</dbReference>
<dbReference type="InterPro" id="IPR043128">
    <property type="entry name" value="Rev_trsase/Diguanyl_cyclase"/>
</dbReference>
<dbReference type="InterPro" id="IPR000160">
    <property type="entry name" value="GGDEF_dom"/>
</dbReference>
<dbReference type="RefSeq" id="WP_271713258.1">
    <property type="nucleotide sequence ID" value="NZ_AP024169.1"/>
</dbReference>
<organism evidence="5 6">
    <name type="scientific">Anaeromicropila herbilytica</name>
    <dbReference type="NCBI Taxonomy" id="2785025"/>
    <lineage>
        <taxon>Bacteria</taxon>
        <taxon>Bacillati</taxon>
        <taxon>Bacillota</taxon>
        <taxon>Clostridia</taxon>
        <taxon>Lachnospirales</taxon>
        <taxon>Lachnospiraceae</taxon>
        <taxon>Anaeromicropila</taxon>
    </lineage>
</organism>
<evidence type="ECO:0000259" key="4">
    <source>
        <dbReference type="SMART" id="SM00267"/>
    </source>
</evidence>
<dbReference type="KEGG" id="ahb:bsdtb5_34860"/>
<feature type="domain" description="GGDEF" evidence="4">
    <location>
        <begin position="469"/>
        <end position="616"/>
    </location>
</feature>
<sequence length="618" mass="71136">MSRQKKVALFISHAFGDYQRELCNGIVNKASSYGFNVDIFSSNDGESFDDLGLGEDGILDIPKYQEYRGIIIASGTYVDQELRENILKTIEANCKCPIINVDQGETRLLSVEIDNHEPMKELVNHMIRVHKYERICFIANKNEEIYSNQRIISYKEALAENQIACEDKNIAWVLDSQTSVLQAVEYFIQNDSKLPDAIVCYNDTIALNVARVLKEKGYHIPTDIAISGYDNLEIAANNIPPMTSVEFPVYEMGMIAMDKIIHSISGVEKERTTVIPTHPIIRGSCGCVNDNCNVDSNYNLKLIHRIAKREKSSIFDMNMAGSLINITDIDEGMDVLEQFITSIENLEGLYICLYHNWNSISNKIREITNYEEEMDEHDGNDSMTTLKFGIKNKKRIPEYSFNSKMLLPEYLYSNSSSAYFYMPLYFKDRKFGYLALSYLNNLLSYDFSFMSWLRNINNMLQRICNNIELNTLVNRLEELYLKDEVTNLYNQRGFEKQIDSLMRSEELHNTSIMVATFTLKDFKKILENHGYSEAEFSIKVLASALSRSISEDAYCARTSMEECRVIAINYDEHKAALFIDTINKYLANYNALYPKDYVIQVTSNFNITYPDHLDIYLS</sequence>
<dbReference type="InterPro" id="IPR029787">
    <property type="entry name" value="Nucleotide_cyclase"/>
</dbReference>
<dbReference type="EMBL" id="AP024169">
    <property type="protein sequence ID" value="BCN32191.1"/>
    <property type="molecule type" value="Genomic_DNA"/>
</dbReference>
<dbReference type="SMART" id="SM00267">
    <property type="entry name" value="GGDEF"/>
    <property type="match status" value="1"/>
</dbReference>
<evidence type="ECO:0000256" key="1">
    <source>
        <dbReference type="ARBA" id="ARBA00023015"/>
    </source>
</evidence>
<name>A0A7R7EP41_9FIRM</name>
<keyword evidence="1" id="KW-0805">Transcription regulation</keyword>
<dbReference type="InterPro" id="IPR046335">
    <property type="entry name" value="LacI/GalR-like_sensor"/>
</dbReference>
<dbReference type="Pfam" id="PF00990">
    <property type="entry name" value="GGDEF"/>
    <property type="match status" value="1"/>
</dbReference>